<feature type="region of interest" description="Disordered" evidence="1">
    <location>
        <begin position="83"/>
        <end position="103"/>
    </location>
</feature>
<protein>
    <submittedName>
        <fullName evidence="3">Uncharacterized protein</fullName>
    </submittedName>
</protein>
<keyword evidence="2" id="KW-1133">Transmembrane helix</keyword>
<keyword evidence="2" id="KW-0812">Transmembrane</keyword>
<feature type="transmembrane region" description="Helical" evidence="2">
    <location>
        <begin position="58"/>
        <end position="76"/>
    </location>
</feature>
<proteinExistence type="predicted"/>
<sequence>MENNQTDFMKNRPVAASANQYKDVYGSQKKSTFTTISAVLSVITFILMMISIFTGNRLMMVIFIPLFVMLIISFFVGKHAEKQNSPVEKTQDNKEALFKDHDL</sequence>
<name>A0A934WTN2_9FIRM</name>
<evidence type="ECO:0000256" key="1">
    <source>
        <dbReference type="SAM" id="MobiDB-lite"/>
    </source>
</evidence>
<accession>A0A934WTN2</accession>
<feature type="compositionally biased region" description="Basic and acidic residues" evidence="1">
    <location>
        <begin position="89"/>
        <end position="103"/>
    </location>
</feature>
<organism evidence="3 4">
    <name type="scientific">Ruminococcus difficilis</name>
    <dbReference type="NCBI Taxonomy" id="2763069"/>
    <lineage>
        <taxon>Bacteria</taxon>
        <taxon>Bacillati</taxon>
        <taxon>Bacillota</taxon>
        <taxon>Clostridia</taxon>
        <taxon>Eubacteriales</taxon>
        <taxon>Oscillospiraceae</taxon>
        <taxon>Ruminococcus</taxon>
    </lineage>
</organism>
<evidence type="ECO:0000256" key="2">
    <source>
        <dbReference type="SAM" id="Phobius"/>
    </source>
</evidence>
<evidence type="ECO:0000313" key="3">
    <source>
        <dbReference type="EMBL" id="MBK6089734.1"/>
    </source>
</evidence>
<evidence type="ECO:0000313" key="4">
    <source>
        <dbReference type="Proteomes" id="UP000633365"/>
    </source>
</evidence>
<dbReference type="RefSeq" id="WP_201428441.1">
    <property type="nucleotide sequence ID" value="NZ_JAEQMG010000149.1"/>
</dbReference>
<feature type="transmembrane region" description="Helical" evidence="2">
    <location>
        <begin position="32"/>
        <end position="52"/>
    </location>
</feature>
<dbReference type="AlphaFoldDB" id="A0A934WTN2"/>
<dbReference type="EMBL" id="JAEQMG010000149">
    <property type="protein sequence ID" value="MBK6089734.1"/>
    <property type="molecule type" value="Genomic_DNA"/>
</dbReference>
<dbReference type="Proteomes" id="UP000633365">
    <property type="component" value="Unassembled WGS sequence"/>
</dbReference>
<keyword evidence="4" id="KW-1185">Reference proteome</keyword>
<comment type="caution">
    <text evidence="3">The sequence shown here is derived from an EMBL/GenBank/DDBJ whole genome shotgun (WGS) entry which is preliminary data.</text>
</comment>
<keyword evidence="2" id="KW-0472">Membrane</keyword>
<reference evidence="3" key="1">
    <citation type="submission" date="2021-01" db="EMBL/GenBank/DDBJ databases">
        <title>Genome public.</title>
        <authorList>
            <person name="Liu C."/>
            <person name="Sun Q."/>
        </authorList>
    </citation>
    <scope>NUCLEOTIDE SEQUENCE</scope>
    <source>
        <strain evidence="3">M6</strain>
    </source>
</reference>
<gene>
    <name evidence="3" type="ORF">JKK62_13975</name>
</gene>